<gene>
    <name evidence="1" type="ORF">L6452_06037</name>
</gene>
<evidence type="ECO:0000313" key="2">
    <source>
        <dbReference type="Proteomes" id="UP001055879"/>
    </source>
</evidence>
<dbReference type="EMBL" id="CM042048">
    <property type="protein sequence ID" value="KAI3758474.1"/>
    <property type="molecule type" value="Genomic_DNA"/>
</dbReference>
<reference evidence="1 2" key="2">
    <citation type="journal article" date="2022" name="Mol. Ecol. Resour.">
        <title>The genomes of chicory, endive, great burdock and yacon provide insights into Asteraceae paleo-polyploidization history and plant inulin production.</title>
        <authorList>
            <person name="Fan W."/>
            <person name="Wang S."/>
            <person name="Wang H."/>
            <person name="Wang A."/>
            <person name="Jiang F."/>
            <person name="Liu H."/>
            <person name="Zhao H."/>
            <person name="Xu D."/>
            <person name="Zhang Y."/>
        </authorList>
    </citation>
    <scope>NUCLEOTIDE SEQUENCE [LARGE SCALE GENOMIC DNA]</scope>
    <source>
        <strain evidence="2">cv. Niubang</strain>
    </source>
</reference>
<name>A0ACB9EHS4_ARCLA</name>
<evidence type="ECO:0000313" key="1">
    <source>
        <dbReference type="EMBL" id="KAI3758474.1"/>
    </source>
</evidence>
<reference evidence="2" key="1">
    <citation type="journal article" date="2022" name="Mol. Ecol. Resour.">
        <title>The genomes of chicory, endive, great burdock and yacon provide insights into Asteraceae palaeo-polyploidization history and plant inulin production.</title>
        <authorList>
            <person name="Fan W."/>
            <person name="Wang S."/>
            <person name="Wang H."/>
            <person name="Wang A."/>
            <person name="Jiang F."/>
            <person name="Liu H."/>
            <person name="Zhao H."/>
            <person name="Xu D."/>
            <person name="Zhang Y."/>
        </authorList>
    </citation>
    <scope>NUCLEOTIDE SEQUENCE [LARGE SCALE GENOMIC DNA]</scope>
    <source>
        <strain evidence="2">cv. Niubang</strain>
    </source>
</reference>
<comment type="caution">
    <text evidence="1">The sequence shown here is derived from an EMBL/GenBank/DDBJ whole genome shotgun (WGS) entry which is preliminary data.</text>
</comment>
<keyword evidence="2" id="KW-1185">Reference proteome</keyword>
<proteinExistence type="predicted"/>
<protein>
    <submittedName>
        <fullName evidence="1">Uncharacterized protein</fullName>
    </submittedName>
</protein>
<accession>A0ACB9EHS4</accession>
<sequence>MSRPQIKNSSFLCDFDKEGEKNKEEETIAERPAISEREKPQQQPSLARGRADEDEDDAIFISQPPPIFLVDPLIEPVHTTNSVEVDEEDDDCPEIPDQEGDGKDDADNDDDNDNDTDTYDFVFQRIPHPSKGILIKDPSAQGKSTSQHFHQGKGKSPAAEGNHQIMR</sequence>
<dbReference type="Proteomes" id="UP001055879">
    <property type="component" value="Linkage Group LG02"/>
</dbReference>
<organism evidence="1 2">
    <name type="scientific">Arctium lappa</name>
    <name type="common">Greater burdock</name>
    <name type="synonym">Lappa major</name>
    <dbReference type="NCBI Taxonomy" id="4217"/>
    <lineage>
        <taxon>Eukaryota</taxon>
        <taxon>Viridiplantae</taxon>
        <taxon>Streptophyta</taxon>
        <taxon>Embryophyta</taxon>
        <taxon>Tracheophyta</taxon>
        <taxon>Spermatophyta</taxon>
        <taxon>Magnoliopsida</taxon>
        <taxon>eudicotyledons</taxon>
        <taxon>Gunneridae</taxon>
        <taxon>Pentapetalae</taxon>
        <taxon>asterids</taxon>
        <taxon>campanulids</taxon>
        <taxon>Asterales</taxon>
        <taxon>Asteraceae</taxon>
        <taxon>Carduoideae</taxon>
        <taxon>Cardueae</taxon>
        <taxon>Arctiinae</taxon>
        <taxon>Arctium</taxon>
    </lineage>
</organism>